<evidence type="ECO:0000256" key="8">
    <source>
        <dbReference type="ARBA" id="ARBA00023125"/>
    </source>
</evidence>
<evidence type="ECO:0000256" key="1">
    <source>
        <dbReference type="ARBA" id="ARBA00004123"/>
    </source>
</evidence>
<keyword evidence="8" id="KW-0238">DNA-binding</keyword>
<comment type="similarity">
    <text evidence="2">Belongs to the krueppel C2H2-type zinc-finger protein family.</text>
</comment>
<dbReference type="InterPro" id="IPR036236">
    <property type="entry name" value="Znf_C2H2_sf"/>
</dbReference>
<dbReference type="InterPro" id="IPR013087">
    <property type="entry name" value="Znf_C2H2_type"/>
</dbReference>
<evidence type="ECO:0000256" key="5">
    <source>
        <dbReference type="ARBA" id="ARBA00022771"/>
    </source>
</evidence>
<proteinExistence type="inferred from homology"/>
<evidence type="ECO:0000256" key="9">
    <source>
        <dbReference type="ARBA" id="ARBA00023163"/>
    </source>
</evidence>
<feature type="domain" description="C2H2-type" evidence="12">
    <location>
        <begin position="43"/>
        <end position="70"/>
    </location>
</feature>
<evidence type="ECO:0000256" key="6">
    <source>
        <dbReference type="ARBA" id="ARBA00022833"/>
    </source>
</evidence>
<dbReference type="SUPFAM" id="SSF57667">
    <property type="entry name" value="beta-beta-alpha zinc fingers"/>
    <property type="match status" value="1"/>
</dbReference>
<keyword evidence="14" id="KW-1185">Reference proteome</keyword>
<protein>
    <recommendedName>
        <fullName evidence="12">C2H2-type domain-containing protein</fullName>
    </recommendedName>
</protein>
<evidence type="ECO:0000256" key="10">
    <source>
        <dbReference type="ARBA" id="ARBA00023242"/>
    </source>
</evidence>
<evidence type="ECO:0000313" key="14">
    <source>
        <dbReference type="Proteomes" id="UP001162483"/>
    </source>
</evidence>
<comment type="caution">
    <text evidence="13">The sequence shown here is derived from an EMBL/GenBank/DDBJ whole genome shotgun (WGS) entry which is preliminary data.</text>
</comment>
<dbReference type="EMBL" id="CATNWA010005025">
    <property type="protein sequence ID" value="CAI9549188.1"/>
    <property type="molecule type" value="Genomic_DNA"/>
</dbReference>
<name>A0ABN9BNI6_9NEOB</name>
<organism evidence="13 14">
    <name type="scientific">Staurois parvus</name>
    <dbReference type="NCBI Taxonomy" id="386267"/>
    <lineage>
        <taxon>Eukaryota</taxon>
        <taxon>Metazoa</taxon>
        <taxon>Chordata</taxon>
        <taxon>Craniata</taxon>
        <taxon>Vertebrata</taxon>
        <taxon>Euteleostomi</taxon>
        <taxon>Amphibia</taxon>
        <taxon>Batrachia</taxon>
        <taxon>Anura</taxon>
        <taxon>Neobatrachia</taxon>
        <taxon>Ranoidea</taxon>
        <taxon>Ranidae</taxon>
        <taxon>Staurois</taxon>
    </lineage>
</organism>
<evidence type="ECO:0000256" key="2">
    <source>
        <dbReference type="ARBA" id="ARBA00006991"/>
    </source>
</evidence>
<reference evidence="13" key="1">
    <citation type="submission" date="2023-05" db="EMBL/GenBank/DDBJ databases">
        <authorList>
            <person name="Stuckert A."/>
        </authorList>
    </citation>
    <scope>NUCLEOTIDE SEQUENCE</scope>
</reference>
<keyword evidence="4" id="KW-0677">Repeat</keyword>
<comment type="subcellular location">
    <subcellularLocation>
        <location evidence="1">Nucleus</location>
    </subcellularLocation>
</comment>
<dbReference type="PROSITE" id="PS50157">
    <property type="entry name" value="ZINC_FINGER_C2H2_2"/>
    <property type="match status" value="1"/>
</dbReference>
<keyword evidence="5 11" id="KW-0863">Zinc-finger</keyword>
<keyword evidence="10" id="KW-0539">Nucleus</keyword>
<dbReference type="Proteomes" id="UP001162483">
    <property type="component" value="Unassembled WGS sequence"/>
</dbReference>
<sequence length="81" mass="9069">MFTVIRDLTQGRSHFPVLSAGNVFLRNPIFTHIRDLTRGKKPYACPECGKCFSVKSHLCKHKRCHTGGKPLPVLSEGNVPH</sequence>
<evidence type="ECO:0000256" key="4">
    <source>
        <dbReference type="ARBA" id="ARBA00022737"/>
    </source>
</evidence>
<accession>A0ABN9BNI6</accession>
<dbReference type="InterPro" id="IPR050589">
    <property type="entry name" value="Ikaros_C2H2-ZF"/>
</dbReference>
<evidence type="ECO:0000256" key="7">
    <source>
        <dbReference type="ARBA" id="ARBA00023015"/>
    </source>
</evidence>
<keyword evidence="6" id="KW-0862">Zinc</keyword>
<dbReference type="PANTHER" id="PTHR24404">
    <property type="entry name" value="ZINC FINGER PROTEIN"/>
    <property type="match status" value="1"/>
</dbReference>
<keyword evidence="9" id="KW-0804">Transcription</keyword>
<dbReference type="PANTHER" id="PTHR24404:SF41">
    <property type="entry name" value="ZINC FINGER PROTEIN 613"/>
    <property type="match status" value="1"/>
</dbReference>
<evidence type="ECO:0000256" key="3">
    <source>
        <dbReference type="ARBA" id="ARBA00022723"/>
    </source>
</evidence>
<evidence type="ECO:0000259" key="12">
    <source>
        <dbReference type="PROSITE" id="PS50157"/>
    </source>
</evidence>
<dbReference type="Gene3D" id="3.30.160.60">
    <property type="entry name" value="Classic Zinc Finger"/>
    <property type="match status" value="1"/>
</dbReference>
<gene>
    <name evidence="13" type="ORF">SPARVUS_LOCUS3304354</name>
</gene>
<keyword evidence="3" id="KW-0479">Metal-binding</keyword>
<evidence type="ECO:0000313" key="13">
    <source>
        <dbReference type="EMBL" id="CAI9549188.1"/>
    </source>
</evidence>
<keyword evidence="7" id="KW-0805">Transcription regulation</keyword>
<evidence type="ECO:0000256" key="11">
    <source>
        <dbReference type="PROSITE-ProRule" id="PRU00042"/>
    </source>
</evidence>
<dbReference type="PROSITE" id="PS00028">
    <property type="entry name" value="ZINC_FINGER_C2H2_1"/>
    <property type="match status" value="1"/>
</dbReference>